<dbReference type="PANTHER" id="PTHR43476:SF4">
    <property type="entry name" value="BLR0106 PROTEIN"/>
    <property type="match status" value="1"/>
</dbReference>
<reference evidence="4 5" key="1">
    <citation type="submission" date="2019-10" db="EMBL/GenBank/DDBJ databases">
        <title>Nonomuraea sp. nov., isolated from Phyllanthus amarus.</title>
        <authorList>
            <person name="Klykleung N."/>
            <person name="Tanasupawat S."/>
        </authorList>
    </citation>
    <scope>NUCLEOTIDE SEQUENCE [LARGE SCALE GENOMIC DNA]</scope>
    <source>
        <strain evidence="4 5">PA1-10</strain>
    </source>
</reference>
<dbReference type="OrthoDB" id="103324at2"/>
<protein>
    <submittedName>
        <fullName evidence="4">NAD(P)-binding protein</fullName>
    </submittedName>
</protein>
<dbReference type="InterPro" id="IPR036188">
    <property type="entry name" value="FAD/NAD-bd_sf"/>
</dbReference>
<dbReference type="GO" id="GO:0071949">
    <property type="term" value="F:FAD binding"/>
    <property type="evidence" value="ECO:0007669"/>
    <property type="project" value="InterPro"/>
</dbReference>
<feature type="domain" description="FAD-binding" evidence="3">
    <location>
        <begin position="12"/>
        <end position="344"/>
    </location>
</feature>
<gene>
    <name evidence="4" type="ORF">FH608_033445</name>
</gene>
<dbReference type="PANTHER" id="PTHR43476">
    <property type="entry name" value="3-(3-HYDROXY-PHENYL)PROPIONATE/3-HYDROXYCINNAMIC ACID HYDROXYLASE"/>
    <property type="match status" value="1"/>
</dbReference>
<dbReference type="PROSITE" id="PS51257">
    <property type="entry name" value="PROKAR_LIPOPROTEIN"/>
    <property type="match status" value="1"/>
</dbReference>
<keyword evidence="1" id="KW-0560">Oxidoreductase</keyword>
<name>A0A5C4W036_9ACTN</name>
<evidence type="ECO:0000313" key="4">
    <source>
        <dbReference type="EMBL" id="KAB8190949.1"/>
    </source>
</evidence>
<dbReference type="PRINTS" id="PR00420">
    <property type="entry name" value="RNGMNOXGNASE"/>
</dbReference>
<dbReference type="GO" id="GO:0016491">
    <property type="term" value="F:oxidoreductase activity"/>
    <property type="evidence" value="ECO:0007669"/>
    <property type="project" value="UniProtKB-KW"/>
</dbReference>
<evidence type="ECO:0000259" key="3">
    <source>
        <dbReference type="Pfam" id="PF01494"/>
    </source>
</evidence>
<dbReference type="EMBL" id="VDLX02000014">
    <property type="protein sequence ID" value="KAB8190949.1"/>
    <property type="molecule type" value="Genomic_DNA"/>
</dbReference>
<dbReference type="AlphaFoldDB" id="A0A5C4W036"/>
<sequence length="418" mass="45509">MGYVTQRPEEPDVVIVGGGISGASAACRLVAGGLSVVLLEKQETYHDLVRGEWLAPWGIREAQRLGVYDCFSAGGAWEIREWMTWDEAVSDDEVEAVDMTRFIPGIGGPMSFPHHQVCELMAEQAVAGGARLVMNAAKIGVVAGRRPAVTYSTPEGRHELRPRIVLGATGRGNTVGRQIGVTMTNSMHHWGGGMMVEGLDGWPPDVQAMGTEGDVMFMVFPQGYGRARLYLNFPTANKHRYRGPGGVERFLAAYELDCLPDRGKMVTEAVPAGPLSVWPSVSSVPQGPPLAEGVVLIGDEAGNADTVLGTGLSCAMRDARTVCEILLASDDWSPEAFAPYVEERLFRLERLDFGASIVSRLHVEFGPAALERRRRVRRLMAKNFAAQVTGLLNMVAPEDVPEFGFSEFFAERLFRETA</sequence>
<dbReference type="Pfam" id="PF01494">
    <property type="entry name" value="FAD_binding_3"/>
    <property type="match status" value="1"/>
</dbReference>
<evidence type="ECO:0000256" key="1">
    <source>
        <dbReference type="ARBA" id="ARBA00023002"/>
    </source>
</evidence>
<keyword evidence="5" id="KW-1185">Reference proteome</keyword>
<evidence type="ECO:0000313" key="5">
    <source>
        <dbReference type="Proteomes" id="UP000312512"/>
    </source>
</evidence>
<dbReference type="SUPFAM" id="SSF51905">
    <property type="entry name" value="FAD/NAD(P)-binding domain"/>
    <property type="match status" value="1"/>
</dbReference>
<dbReference type="Gene3D" id="3.50.50.60">
    <property type="entry name" value="FAD/NAD(P)-binding domain"/>
    <property type="match status" value="1"/>
</dbReference>
<proteinExistence type="predicted"/>
<dbReference type="Proteomes" id="UP000312512">
    <property type="component" value="Unassembled WGS sequence"/>
</dbReference>
<evidence type="ECO:0000256" key="2">
    <source>
        <dbReference type="ARBA" id="ARBA00023027"/>
    </source>
</evidence>
<keyword evidence="2" id="KW-0520">NAD</keyword>
<dbReference type="InterPro" id="IPR002938">
    <property type="entry name" value="FAD-bd"/>
</dbReference>
<accession>A0A5C4W036</accession>
<organism evidence="4 5">
    <name type="scientific">Nonomuraea phyllanthi</name>
    <dbReference type="NCBI Taxonomy" id="2219224"/>
    <lineage>
        <taxon>Bacteria</taxon>
        <taxon>Bacillati</taxon>
        <taxon>Actinomycetota</taxon>
        <taxon>Actinomycetes</taxon>
        <taxon>Streptosporangiales</taxon>
        <taxon>Streptosporangiaceae</taxon>
        <taxon>Nonomuraea</taxon>
    </lineage>
</organism>
<dbReference type="InterPro" id="IPR050631">
    <property type="entry name" value="PheA/TfdB_FAD_monoxygenase"/>
</dbReference>
<comment type="caution">
    <text evidence="4">The sequence shown here is derived from an EMBL/GenBank/DDBJ whole genome shotgun (WGS) entry which is preliminary data.</text>
</comment>